<sequence precursor="true">MLRALLFCIALLCPLALVAQESDPVPAVLIADELFITNDRTLVARGNVEAFQGSTRITATEISYDRQTGALTITGPITLQDGEGITILGSAAELDTSLQTGLLTSARMVLNQQLQLSAVQLQRVNSRYSQLYKTTVSSCKVCDDGRPPLWEIRAKRVVHDKEERQLYFDGAQFRVLNIPILYLPQLRLPDPTVERATGFLIPSLRTTSELDTGIKIPYFIELAEDRDLTVTPYLSANTRTLELRYRQAFVRGRIEFNGAISRDDIRPGEIRGYVFGAGAFDLKNDFRLNFDVEITSDDAYLSNYSFSGKDRLDSALTISRARRDEFISGSVIAFKSLRDADVNAELPTIVADGIYEARFFPQAMGGELRLDVNGHNHYRYSDDDIVGRDVGRFSTEVDWLRSWTLAQGLRSEVVLGAAADLFNITQDSTVPQNQTQLSPHARVAFRYPMARTTAGGVSELLEPIVQFAWTGGNRLNIPNEESTRVEFDGGNLISLSRFPEPDRRERGRATALGINWARFNPNGYDTSLTLGQVLRDEADEAFTVTSGLTGTTSNYLIAGQVKSQDDWSITARTLFDDGFDFSKAEIRGNYIHNRGSLSGSYVWLTQDAVEERPDSIAEVALRGAYRVNKYWTTSANWRYDIALDRAANLGMGLTYNNECVSVNFAVSRDYATSRSLAPSTTLGLSIGLRGFSARKGTETYTRTCGK</sequence>
<comment type="similarity">
    <text evidence="1">Belongs to the LptD family.</text>
</comment>
<reference evidence="4" key="1">
    <citation type="submission" date="2024-01" db="EMBL/GenBank/DDBJ databases">
        <title>Roseobacter fucihabitans sp. nov., isolated from the brown alga Fucus spiralis.</title>
        <authorList>
            <person name="Hahnke S."/>
            <person name="Berger M."/>
            <person name="Schlingloff A."/>
            <person name="Athale I."/>
            <person name="Neumann-Schaal M."/>
            <person name="Adenaya A."/>
            <person name="Poehlein A."/>
            <person name="Daniel R."/>
            <person name="Pertersen J."/>
            <person name="Brinkhoff T."/>
        </authorList>
    </citation>
    <scope>NUCLEOTIDE SEQUENCE [LARGE SCALE GENOMIC DNA]</scope>
    <source>
        <strain evidence="4">B14</strain>
    </source>
</reference>
<dbReference type="InterPro" id="IPR020889">
    <property type="entry name" value="LipoPS_assembly_LptD"/>
</dbReference>
<dbReference type="EMBL" id="CP143423">
    <property type="protein sequence ID" value="WVX48865.1"/>
    <property type="molecule type" value="Genomic_DNA"/>
</dbReference>
<comment type="subunit">
    <text evidence="1">Component of the lipopolysaccharide transport and assembly complex.</text>
</comment>
<feature type="chain" id="PRO_5044947868" description="LPS-assembly protein LptD" evidence="1">
    <location>
        <begin position="20"/>
        <end position="706"/>
    </location>
</feature>
<evidence type="ECO:0000313" key="4">
    <source>
        <dbReference type="Proteomes" id="UP001318682"/>
    </source>
</evidence>
<dbReference type="Pfam" id="PF04453">
    <property type="entry name" value="LptD"/>
    <property type="match status" value="1"/>
</dbReference>
<dbReference type="Proteomes" id="UP001318682">
    <property type="component" value="Chromosome"/>
</dbReference>
<accession>A0ABZ2BUH4</accession>
<protein>
    <recommendedName>
        <fullName evidence="1">LPS-assembly protein LptD</fullName>
    </recommendedName>
</protein>
<comment type="subcellular location">
    <subcellularLocation>
        <location evidence="1">Cell outer membrane</location>
    </subcellularLocation>
</comment>
<dbReference type="PANTHER" id="PTHR30189">
    <property type="entry name" value="LPS-ASSEMBLY PROTEIN"/>
    <property type="match status" value="1"/>
</dbReference>
<comment type="caution">
    <text evidence="1">Lacks conserved residue(s) required for the propagation of feature annotation.</text>
</comment>
<name>A0ABZ2BUH4_9RHOB</name>
<dbReference type="InterPro" id="IPR007543">
    <property type="entry name" value="LptD_C"/>
</dbReference>
<keyword evidence="1" id="KW-0998">Cell outer membrane</keyword>
<comment type="function">
    <text evidence="1">Involved in the assembly of lipopolysaccharide (LPS) at the surface of the outer membrane.</text>
</comment>
<feature type="domain" description="LptD C-terminal" evidence="2">
    <location>
        <begin position="270"/>
        <end position="631"/>
    </location>
</feature>
<evidence type="ECO:0000259" key="2">
    <source>
        <dbReference type="Pfam" id="PF04453"/>
    </source>
</evidence>
<keyword evidence="4" id="KW-1185">Reference proteome</keyword>
<dbReference type="PANTHER" id="PTHR30189:SF1">
    <property type="entry name" value="LPS-ASSEMBLY PROTEIN LPTD"/>
    <property type="match status" value="1"/>
</dbReference>
<dbReference type="RefSeq" id="WP_262386525.1">
    <property type="nucleotide sequence ID" value="NZ_CP143423.1"/>
</dbReference>
<dbReference type="HAMAP" id="MF_01411">
    <property type="entry name" value="LPS_assembly_LptD"/>
    <property type="match status" value="1"/>
</dbReference>
<evidence type="ECO:0000256" key="1">
    <source>
        <dbReference type="HAMAP-Rule" id="MF_01411"/>
    </source>
</evidence>
<feature type="signal peptide" evidence="1">
    <location>
        <begin position="1"/>
        <end position="19"/>
    </location>
</feature>
<keyword evidence="1" id="KW-0732">Signal</keyword>
<gene>
    <name evidence="1 3" type="primary">lptD</name>
    <name evidence="3" type="ORF">ROLI_019480</name>
</gene>
<proteinExistence type="inferred from homology"/>
<evidence type="ECO:0000313" key="3">
    <source>
        <dbReference type="EMBL" id="WVX48865.1"/>
    </source>
</evidence>
<organism evidence="3 4">
    <name type="scientific">Roseobacter fucihabitans</name>
    <dbReference type="NCBI Taxonomy" id="1537242"/>
    <lineage>
        <taxon>Bacteria</taxon>
        <taxon>Pseudomonadati</taxon>
        <taxon>Pseudomonadota</taxon>
        <taxon>Alphaproteobacteria</taxon>
        <taxon>Rhodobacterales</taxon>
        <taxon>Roseobacteraceae</taxon>
        <taxon>Roseobacter</taxon>
    </lineage>
</organism>
<keyword evidence="1" id="KW-0472">Membrane</keyword>
<dbReference type="InterPro" id="IPR050218">
    <property type="entry name" value="LptD"/>
</dbReference>